<accession>W6UM84</accession>
<dbReference type="STRING" id="6210.W6UM84"/>
<dbReference type="EMBL" id="APAU02000048">
    <property type="protein sequence ID" value="EUB59237.1"/>
    <property type="molecule type" value="Genomic_DNA"/>
</dbReference>
<sequence length="71" mass="8913">MLLFFDRKNPWVVAKKDEHILTSRAMSFALDNLLNKEWRRPKFFPEDIYEPYHRRTGVPWDYELHKRRFYP</sequence>
<dbReference type="CTD" id="36341680"/>
<organism evidence="1 2">
    <name type="scientific">Echinococcus granulosus</name>
    <name type="common">Hydatid tapeworm</name>
    <dbReference type="NCBI Taxonomy" id="6210"/>
    <lineage>
        <taxon>Eukaryota</taxon>
        <taxon>Metazoa</taxon>
        <taxon>Spiralia</taxon>
        <taxon>Lophotrochozoa</taxon>
        <taxon>Platyhelminthes</taxon>
        <taxon>Cestoda</taxon>
        <taxon>Eucestoda</taxon>
        <taxon>Cyclophyllidea</taxon>
        <taxon>Taeniidae</taxon>
        <taxon>Echinococcus</taxon>
        <taxon>Echinococcus granulosus group</taxon>
    </lineage>
</organism>
<dbReference type="Proteomes" id="UP000019149">
    <property type="component" value="Unassembled WGS sequence"/>
</dbReference>
<dbReference type="AlphaFoldDB" id="W6UM84"/>
<dbReference type="RefSeq" id="XP_024350433.1">
    <property type="nucleotide sequence ID" value="XM_024495214.1"/>
</dbReference>
<comment type="caution">
    <text evidence="1">The sequence shown here is derived from an EMBL/GenBank/DDBJ whole genome shotgun (WGS) entry which is preliminary data.</text>
</comment>
<gene>
    <name evidence="1" type="ORF">EGR_05965</name>
</gene>
<protein>
    <submittedName>
        <fullName evidence="1">39S ribosomal protein L35</fullName>
    </submittedName>
</protein>
<reference evidence="1 2" key="1">
    <citation type="journal article" date="2013" name="Nat. Genet.">
        <title>The genome of the hydatid tapeworm Echinococcus granulosus.</title>
        <authorList>
            <person name="Zheng H."/>
            <person name="Zhang W."/>
            <person name="Zhang L."/>
            <person name="Zhang Z."/>
            <person name="Li J."/>
            <person name="Lu G."/>
            <person name="Zhu Y."/>
            <person name="Wang Y."/>
            <person name="Huang Y."/>
            <person name="Liu J."/>
            <person name="Kang H."/>
            <person name="Chen J."/>
            <person name="Wang L."/>
            <person name="Chen A."/>
            <person name="Yu S."/>
            <person name="Gao Z."/>
            <person name="Jin L."/>
            <person name="Gu W."/>
            <person name="Wang Z."/>
            <person name="Zhao L."/>
            <person name="Shi B."/>
            <person name="Wen H."/>
            <person name="Lin R."/>
            <person name="Jones M.K."/>
            <person name="Brejova B."/>
            <person name="Vinar T."/>
            <person name="Zhao G."/>
            <person name="McManus D.P."/>
            <person name="Chen Z."/>
            <person name="Zhou Y."/>
            <person name="Wang S."/>
        </authorList>
    </citation>
    <scope>NUCLEOTIDE SEQUENCE [LARGE SCALE GENOMIC DNA]</scope>
</reference>
<dbReference type="OrthoDB" id="5847109at2759"/>
<proteinExistence type="predicted"/>
<keyword evidence="1" id="KW-0689">Ribosomal protein</keyword>
<dbReference type="GO" id="GO:0005840">
    <property type="term" value="C:ribosome"/>
    <property type="evidence" value="ECO:0007669"/>
    <property type="project" value="UniProtKB-KW"/>
</dbReference>
<dbReference type="KEGG" id="egl:EGR_05965"/>
<keyword evidence="1" id="KW-0687">Ribonucleoprotein</keyword>
<evidence type="ECO:0000313" key="2">
    <source>
        <dbReference type="Proteomes" id="UP000019149"/>
    </source>
</evidence>
<name>W6UM84_ECHGR</name>
<dbReference type="GeneID" id="36341680"/>
<evidence type="ECO:0000313" key="1">
    <source>
        <dbReference type="EMBL" id="EUB59237.1"/>
    </source>
</evidence>
<keyword evidence="2" id="KW-1185">Reference proteome</keyword>